<keyword evidence="10" id="KW-1185">Reference proteome</keyword>
<dbReference type="EMBL" id="JARAWJ010000010">
    <property type="protein sequence ID" value="MDX3038671.1"/>
    <property type="molecule type" value="Genomic_DNA"/>
</dbReference>
<dbReference type="InterPro" id="IPR006091">
    <property type="entry name" value="Acyl-CoA_Oxase/DH_mid-dom"/>
</dbReference>
<dbReference type="InterPro" id="IPR009075">
    <property type="entry name" value="AcylCo_DH/oxidase_C"/>
</dbReference>
<proteinExistence type="inferred from homology"/>
<gene>
    <name evidence="9" type="ORF">PV383_16025</name>
</gene>
<name>A0ABU4MMJ3_9ACTN</name>
<accession>A0ABU4MMJ3</accession>
<dbReference type="Proteomes" id="UP001282474">
    <property type="component" value="Unassembled WGS sequence"/>
</dbReference>
<dbReference type="Gene3D" id="1.20.140.10">
    <property type="entry name" value="Butyryl-CoA Dehydrogenase, subunit A, domain 3"/>
    <property type="match status" value="1"/>
</dbReference>
<keyword evidence="5" id="KW-0560">Oxidoreductase</keyword>
<evidence type="ECO:0000259" key="8">
    <source>
        <dbReference type="Pfam" id="PF02771"/>
    </source>
</evidence>
<dbReference type="PANTHER" id="PTHR43884:SF12">
    <property type="entry name" value="ISOVALERYL-COA DEHYDROGENASE, MITOCHONDRIAL-RELATED"/>
    <property type="match status" value="1"/>
</dbReference>
<dbReference type="SUPFAM" id="SSF56645">
    <property type="entry name" value="Acyl-CoA dehydrogenase NM domain-like"/>
    <property type="match status" value="1"/>
</dbReference>
<reference evidence="9 10" key="1">
    <citation type="journal article" date="2023" name="Microb. Genom.">
        <title>Mesoterricola silvestris gen. nov., sp. nov., Mesoterricola sediminis sp. nov., Geothrix oryzae sp. nov., Geothrix edaphica sp. nov., Geothrix rubra sp. nov., and Geothrix limicola sp. nov., six novel members of Acidobacteriota isolated from soils.</title>
        <authorList>
            <person name="Weisberg A.J."/>
            <person name="Pearce E."/>
            <person name="Kramer C.G."/>
            <person name="Chang J.H."/>
            <person name="Clarke C.R."/>
        </authorList>
    </citation>
    <scope>NUCLEOTIDE SEQUENCE [LARGE SCALE GENOMIC DNA]</scope>
    <source>
        <strain evidence="9 10">NE20-4-1</strain>
    </source>
</reference>
<dbReference type="Gene3D" id="2.40.110.10">
    <property type="entry name" value="Butyryl-CoA Dehydrogenase, subunit A, domain 2"/>
    <property type="match status" value="1"/>
</dbReference>
<feature type="domain" description="Acyl-CoA dehydrogenase/oxidase N-terminal" evidence="8">
    <location>
        <begin position="7"/>
        <end position="118"/>
    </location>
</feature>
<dbReference type="Pfam" id="PF00441">
    <property type="entry name" value="Acyl-CoA_dh_1"/>
    <property type="match status" value="1"/>
</dbReference>
<comment type="caution">
    <text evidence="9">The sequence shown here is derived from an EMBL/GenBank/DDBJ whole genome shotgun (WGS) entry which is preliminary data.</text>
</comment>
<evidence type="ECO:0000256" key="2">
    <source>
        <dbReference type="ARBA" id="ARBA00009347"/>
    </source>
</evidence>
<dbReference type="Gene3D" id="1.10.540.10">
    <property type="entry name" value="Acyl-CoA dehydrogenase/oxidase, N-terminal domain"/>
    <property type="match status" value="1"/>
</dbReference>
<evidence type="ECO:0000259" key="6">
    <source>
        <dbReference type="Pfam" id="PF00441"/>
    </source>
</evidence>
<dbReference type="InterPro" id="IPR013786">
    <property type="entry name" value="AcylCoA_DH/ox_N"/>
</dbReference>
<protein>
    <submittedName>
        <fullName evidence="9">Acyl-CoA dehydrogenase family protein</fullName>
    </submittedName>
</protein>
<evidence type="ECO:0000256" key="1">
    <source>
        <dbReference type="ARBA" id="ARBA00001974"/>
    </source>
</evidence>
<comment type="cofactor">
    <cofactor evidence="1 5">
        <name>FAD</name>
        <dbReference type="ChEBI" id="CHEBI:57692"/>
    </cofactor>
</comment>
<keyword evidence="4 5" id="KW-0274">FAD</keyword>
<feature type="domain" description="Acyl-CoA oxidase/dehydrogenase middle" evidence="7">
    <location>
        <begin position="123"/>
        <end position="215"/>
    </location>
</feature>
<keyword evidence="3 5" id="KW-0285">Flavoprotein</keyword>
<dbReference type="RefSeq" id="WP_045559825.1">
    <property type="nucleotide sequence ID" value="NZ_JABXWF010000003.1"/>
</dbReference>
<comment type="similarity">
    <text evidence="2 5">Belongs to the acyl-CoA dehydrogenase family.</text>
</comment>
<dbReference type="InterPro" id="IPR036250">
    <property type="entry name" value="AcylCo_DH-like_C"/>
</dbReference>
<evidence type="ECO:0000256" key="3">
    <source>
        <dbReference type="ARBA" id="ARBA00022630"/>
    </source>
</evidence>
<dbReference type="Pfam" id="PF02770">
    <property type="entry name" value="Acyl-CoA_dh_M"/>
    <property type="match status" value="1"/>
</dbReference>
<evidence type="ECO:0000256" key="5">
    <source>
        <dbReference type="RuleBase" id="RU362125"/>
    </source>
</evidence>
<dbReference type="InterPro" id="IPR046373">
    <property type="entry name" value="Acyl-CoA_Oxase/DH_mid-dom_sf"/>
</dbReference>
<dbReference type="InterPro" id="IPR009100">
    <property type="entry name" value="AcylCoA_DH/oxidase_NM_dom_sf"/>
</dbReference>
<dbReference type="Pfam" id="PF02771">
    <property type="entry name" value="Acyl-CoA_dh_N"/>
    <property type="match status" value="1"/>
</dbReference>
<organism evidence="9 10">
    <name type="scientific">Streptomyces caniscabiei</name>
    <dbReference type="NCBI Taxonomy" id="2746961"/>
    <lineage>
        <taxon>Bacteria</taxon>
        <taxon>Bacillati</taxon>
        <taxon>Actinomycetota</taxon>
        <taxon>Actinomycetes</taxon>
        <taxon>Kitasatosporales</taxon>
        <taxon>Streptomycetaceae</taxon>
        <taxon>Streptomyces</taxon>
    </lineage>
</organism>
<evidence type="ECO:0000259" key="7">
    <source>
        <dbReference type="Pfam" id="PF02770"/>
    </source>
</evidence>
<dbReference type="InterPro" id="IPR037069">
    <property type="entry name" value="AcylCoA_DH/ox_N_sf"/>
</dbReference>
<dbReference type="PANTHER" id="PTHR43884">
    <property type="entry name" value="ACYL-COA DEHYDROGENASE"/>
    <property type="match status" value="1"/>
</dbReference>
<evidence type="ECO:0000256" key="4">
    <source>
        <dbReference type="ARBA" id="ARBA00022827"/>
    </source>
</evidence>
<evidence type="ECO:0000313" key="9">
    <source>
        <dbReference type="EMBL" id="MDX3038671.1"/>
    </source>
</evidence>
<dbReference type="SUPFAM" id="SSF47203">
    <property type="entry name" value="Acyl-CoA dehydrogenase C-terminal domain-like"/>
    <property type="match status" value="1"/>
</dbReference>
<evidence type="ECO:0000313" key="10">
    <source>
        <dbReference type="Proteomes" id="UP001282474"/>
    </source>
</evidence>
<feature type="domain" description="Acyl-CoA dehydrogenase/oxidase C-terminal" evidence="6">
    <location>
        <begin position="227"/>
        <end position="374"/>
    </location>
</feature>
<sequence length="413" mass="44738">MEHVFTTQDHEDLRQRVREFAERVVRPLIPEMEASRTALVGLSRLIAQQGWIGATIDPAHGGMGAGHLAKTIIIEELSRVSGAMGAMVQASQLGVAKIIHFGDDSQKRYWLPKIAAGEVLPTIAVTEPGSGGHVAGMESSAVRDGDDYILNGRKVFVGNSHVGDVHGVVVRTGPGSKGMTAFLVESDRPGFSLAPQVPSMGLHGFSFGELVFDNCRVPAANRLGAEGEGLAVAYSSSVLYGRLNLTAVSLGIHQAVFEETARYCGETQRYGKPLGHLPNIKIELGRMLQRLTLARQSAYLAAHLLDNGRPCDVELMSAKLYNVEASIESAQESVKIHAACGLFTDRSVERYLRDAFHIYAPAGTSEIQGLRLGEFALGENKGEWSERLADLVRTPQVEQRRPEREPVPVGELV</sequence>